<evidence type="ECO:0000259" key="1">
    <source>
        <dbReference type="Pfam" id="PF00501"/>
    </source>
</evidence>
<protein>
    <recommendedName>
        <fullName evidence="1">AMP-dependent synthetase/ligase domain-containing protein</fullName>
    </recommendedName>
</protein>
<name>A0ABD6ETG9_9BILA</name>
<accession>A0ABD6ETG9</accession>
<comment type="caution">
    <text evidence="2">The sequence shown here is derived from an EMBL/GenBank/DDBJ whole genome shotgun (WGS) entry which is preliminary data.</text>
</comment>
<dbReference type="PANTHER" id="PTHR43201">
    <property type="entry name" value="ACYL-COA SYNTHETASE"/>
    <property type="match status" value="1"/>
</dbReference>
<gene>
    <name evidence="2" type="ORF">AB6A40_007047</name>
</gene>
<dbReference type="Gene3D" id="3.40.50.12780">
    <property type="entry name" value="N-terminal domain of ligase-like"/>
    <property type="match status" value="1"/>
</dbReference>
<proteinExistence type="predicted"/>
<dbReference type="PANTHER" id="PTHR43201:SF12">
    <property type="entry name" value="AMP-DEPENDENT SYNTHETASE_LIGASE DOMAIN-CONTAINING PROTEIN"/>
    <property type="match status" value="1"/>
</dbReference>
<dbReference type="SUPFAM" id="SSF56801">
    <property type="entry name" value="Acetyl-CoA synthetase-like"/>
    <property type="match status" value="1"/>
</dbReference>
<dbReference type="InterPro" id="IPR042099">
    <property type="entry name" value="ANL_N_sf"/>
</dbReference>
<organism evidence="2 3">
    <name type="scientific">Gnathostoma spinigerum</name>
    <dbReference type="NCBI Taxonomy" id="75299"/>
    <lineage>
        <taxon>Eukaryota</taxon>
        <taxon>Metazoa</taxon>
        <taxon>Ecdysozoa</taxon>
        <taxon>Nematoda</taxon>
        <taxon>Chromadorea</taxon>
        <taxon>Rhabditida</taxon>
        <taxon>Spirurina</taxon>
        <taxon>Gnathostomatomorpha</taxon>
        <taxon>Gnathostomatoidea</taxon>
        <taxon>Gnathostomatidae</taxon>
        <taxon>Gnathostoma</taxon>
    </lineage>
</organism>
<dbReference type="EMBL" id="JBGFUD010005417">
    <property type="protein sequence ID" value="MFH4980338.1"/>
    <property type="molecule type" value="Genomic_DNA"/>
</dbReference>
<sequence>MCFSSSKCTTMWKPIQQTIPGIVYESSKYDRIATIYDSENVTFTFEKIKNEMEKLAAGLLSTGLIPGDRILICGSNNANFHLTILACARAGLIFSMINPNFNSVQQLERALLKGEFRAVIGFPANKEAEMLNSLLNKIAPELRLSAKGNLRCKSVPKLTHVIMGAEDHKHAGTYTLSEIFGRSNAERISKLPSYQQWNPHQLAAIQYTSGASAEPKLVGLSHYQLINGGKAMTEAIGIGSEDSLCCALPMFKSPVFALVGLTPFISATRIIVPSPSPLPKFLFDSIAKYKCTHLLSNGVALRIILKIALTRNLELPTVTTLIMAGERVPLEVSKDIRQVFTGVKKIMNGYSLTEAASMPMICGDMKLITRSIGQAIPGFKVKA</sequence>
<dbReference type="Proteomes" id="UP001608902">
    <property type="component" value="Unassembled WGS sequence"/>
</dbReference>
<dbReference type="AlphaFoldDB" id="A0ABD6ETG9"/>
<evidence type="ECO:0000313" key="2">
    <source>
        <dbReference type="EMBL" id="MFH4980338.1"/>
    </source>
</evidence>
<reference evidence="2 3" key="1">
    <citation type="submission" date="2024-08" db="EMBL/GenBank/DDBJ databases">
        <title>Gnathostoma spinigerum genome.</title>
        <authorList>
            <person name="Gonzalez-Bertolin B."/>
            <person name="Monzon S."/>
            <person name="Zaballos A."/>
            <person name="Jimenez P."/>
            <person name="Dekumyoy P."/>
            <person name="Varona S."/>
            <person name="Cuesta I."/>
            <person name="Sumanam S."/>
            <person name="Adisakwattana P."/>
            <person name="Gasser R.B."/>
            <person name="Hernandez-Gonzalez A."/>
            <person name="Young N.D."/>
            <person name="Perteguer M.J."/>
        </authorList>
    </citation>
    <scope>NUCLEOTIDE SEQUENCE [LARGE SCALE GENOMIC DNA]</scope>
    <source>
        <strain evidence="2">AL3</strain>
        <tissue evidence="2">Liver</tissue>
    </source>
</reference>
<dbReference type="Pfam" id="PF00501">
    <property type="entry name" value="AMP-binding"/>
    <property type="match status" value="1"/>
</dbReference>
<keyword evidence="3" id="KW-1185">Reference proteome</keyword>
<evidence type="ECO:0000313" key="3">
    <source>
        <dbReference type="Proteomes" id="UP001608902"/>
    </source>
</evidence>
<dbReference type="InterPro" id="IPR000873">
    <property type="entry name" value="AMP-dep_synth/lig_dom"/>
</dbReference>
<feature type="domain" description="AMP-dependent synthetase/ligase" evidence="1">
    <location>
        <begin position="29"/>
        <end position="382"/>
    </location>
</feature>